<comment type="subcellular location">
    <subcellularLocation>
        <location evidence="1">Membrane</location>
        <topology evidence="1">Single-pass membrane protein</topology>
    </subcellularLocation>
</comment>
<feature type="domain" description="Bacterial virulence protein VirB8" evidence="6">
    <location>
        <begin position="27"/>
        <end position="231"/>
    </location>
</feature>
<evidence type="ECO:0000256" key="2">
    <source>
        <dbReference type="ARBA" id="ARBA00022692"/>
    </source>
</evidence>
<accession>A0A498RBW5</accession>
<dbReference type="OrthoDB" id="9778195at2"/>
<dbReference type="Pfam" id="PF04335">
    <property type="entry name" value="VirB8"/>
    <property type="match status" value="1"/>
</dbReference>
<gene>
    <name evidence="7" type="ORF">LUCI_3747</name>
</gene>
<evidence type="ECO:0000256" key="4">
    <source>
        <dbReference type="ARBA" id="ARBA00023136"/>
    </source>
</evidence>
<dbReference type="GO" id="GO:0016020">
    <property type="term" value="C:membrane"/>
    <property type="evidence" value="ECO:0007669"/>
    <property type="project" value="UniProtKB-SubCell"/>
</dbReference>
<sequence length="233" mass="25858">MSAKELTARVEDYKPDAPPVSPYDAPKQIWDHLLGSAKVEAYSWKIGFFTVLVFLGFSIAGNVYMGSRSSFIPYVVQLNSEGAPKAVGPARETNFKPGEREINYFLCQFVKNIRSISLDPVRTTQDWEASYAYLRPAAANKMNQIMNDEDPSAKLGKETVAVTVRSFGAVPSSGNTYQVRWTEVVYAKDGTRKATRNMTGLFTVATDPPKTEQDILNNPLGLKIADFSWSPDI</sequence>
<evidence type="ECO:0000256" key="3">
    <source>
        <dbReference type="ARBA" id="ARBA00022989"/>
    </source>
</evidence>
<dbReference type="InterPro" id="IPR007430">
    <property type="entry name" value="VirB8"/>
</dbReference>
<proteinExistence type="predicted"/>
<evidence type="ECO:0000256" key="5">
    <source>
        <dbReference type="SAM" id="Phobius"/>
    </source>
</evidence>
<dbReference type="CDD" id="cd16425">
    <property type="entry name" value="TrbF"/>
    <property type="match status" value="1"/>
</dbReference>
<protein>
    <submittedName>
        <fullName evidence="7">Bacterial virulence protein virb8</fullName>
    </submittedName>
</protein>
<evidence type="ECO:0000259" key="6">
    <source>
        <dbReference type="Pfam" id="PF04335"/>
    </source>
</evidence>
<evidence type="ECO:0000313" key="7">
    <source>
        <dbReference type="EMBL" id="VBB08475.1"/>
    </source>
</evidence>
<dbReference type="RefSeq" id="WP_122629344.1">
    <property type="nucleotide sequence ID" value="NZ_UPPP01000091.1"/>
</dbReference>
<dbReference type="AlphaFoldDB" id="A0A498RBW5"/>
<keyword evidence="3 5" id="KW-1133">Transmembrane helix</keyword>
<reference evidence="7 8" key="1">
    <citation type="submission" date="2018-06" db="EMBL/GenBank/DDBJ databases">
        <authorList>
            <person name="Strepis N."/>
        </authorList>
    </citation>
    <scope>NUCLEOTIDE SEQUENCE [LARGE SCALE GENOMIC DNA]</scope>
    <source>
        <strain evidence="7">LUCI</strain>
    </source>
</reference>
<keyword evidence="4 5" id="KW-0472">Membrane</keyword>
<name>A0A498RBW5_9FIRM</name>
<dbReference type="NCBIfam" id="NF010446">
    <property type="entry name" value="PRK13872.1"/>
    <property type="match status" value="1"/>
</dbReference>
<dbReference type="InterPro" id="IPR032710">
    <property type="entry name" value="NTF2-like_dom_sf"/>
</dbReference>
<evidence type="ECO:0000256" key="1">
    <source>
        <dbReference type="ARBA" id="ARBA00004167"/>
    </source>
</evidence>
<evidence type="ECO:0000313" key="8">
    <source>
        <dbReference type="Proteomes" id="UP000277811"/>
    </source>
</evidence>
<dbReference type="InterPro" id="IPR035658">
    <property type="entry name" value="TrbF"/>
</dbReference>
<dbReference type="Proteomes" id="UP000277811">
    <property type="component" value="Unassembled WGS sequence"/>
</dbReference>
<dbReference type="Gene3D" id="3.10.450.230">
    <property type="entry name" value="VirB8 protein"/>
    <property type="match status" value="1"/>
</dbReference>
<keyword evidence="8" id="KW-1185">Reference proteome</keyword>
<organism evidence="7 8">
    <name type="scientific">Lucifera butyrica</name>
    <dbReference type="NCBI Taxonomy" id="1351585"/>
    <lineage>
        <taxon>Bacteria</taxon>
        <taxon>Bacillati</taxon>
        <taxon>Bacillota</taxon>
        <taxon>Negativicutes</taxon>
        <taxon>Veillonellales</taxon>
        <taxon>Veillonellaceae</taxon>
        <taxon>Lucifera</taxon>
    </lineage>
</organism>
<keyword evidence="2 5" id="KW-0812">Transmembrane</keyword>
<feature type="transmembrane region" description="Helical" evidence="5">
    <location>
        <begin position="42"/>
        <end position="64"/>
    </location>
</feature>
<dbReference type="SUPFAM" id="SSF54427">
    <property type="entry name" value="NTF2-like"/>
    <property type="match status" value="1"/>
</dbReference>
<dbReference type="EMBL" id="UPPP01000091">
    <property type="protein sequence ID" value="VBB08475.1"/>
    <property type="molecule type" value="Genomic_DNA"/>
</dbReference>